<dbReference type="eggNOG" id="KOG1220">
    <property type="taxonomic scope" value="Eukaryota"/>
</dbReference>
<dbReference type="SUPFAM" id="SSF55957">
    <property type="entry name" value="Phosphoglucomutase, C-terminal domain"/>
    <property type="match status" value="1"/>
</dbReference>
<evidence type="ECO:0000313" key="18">
    <source>
        <dbReference type="EMBL" id="CAH00235.1"/>
    </source>
</evidence>
<evidence type="ECO:0000256" key="11">
    <source>
        <dbReference type="ARBA" id="ARBA00023242"/>
    </source>
</evidence>
<dbReference type="Pfam" id="PF02878">
    <property type="entry name" value="PGM_PMM_I"/>
    <property type="match status" value="1"/>
</dbReference>
<comment type="similarity">
    <text evidence="4">Belongs to the phosphohexose mutase family.</text>
</comment>
<evidence type="ECO:0000256" key="8">
    <source>
        <dbReference type="ARBA" id="ARBA00022723"/>
    </source>
</evidence>
<gene>
    <name evidence="18" type="ORF">KLLA0_D01573g</name>
</gene>
<dbReference type="Proteomes" id="UP000000598">
    <property type="component" value="Chromosome D"/>
</dbReference>
<dbReference type="STRING" id="284590.Q6CSF0"/>
<dbReference type="GO" id="GO:0006166">
    <property type="term" value="P:purine ribonucleoside salvage"/>
    <property type="evidence" value="ECO:0007669"/>
    <property type="project" value="TreeGrafter"/>
</dbReference>
<evidence type="ECO:0000256" key="9">
    <source>
        <dbReference type="ARBA" id="ARBA00022842"/>
    </source>
</evidence>
<keyword evidence="7" id="KW-0597">Phosphoprotein</keyword>
<protein>
    <recommendedName>
        <fullName evidence="14">phosphopentomutase</fullName>
        <ecNumber evidence="14">5.4.2.7</ecNumber>
    </recommendedName>
</protein>
<dbReference type="GO" id="GO:0005737">
    <property type="term" value="C:cytoplasm"/>
    <property type="evidence" value="ECO:0007669"/>
    <property type="project" value="UniProtKB-SubCell"/>
</dbReference>
<reference evidence="18 19" key="1">
    <citation type="journal article" date="2004" name="Nature">
        <title>Genome evolution in yeasts.</title>
        <authorList>
            <consortium name="Genolevures"/>
            <person name="Dujon B."/>
            <person name="Sherman D."/>
            <person name="Fischer G."/>
            <person name="Durrens P."/>
            <person name="Casaregola S."/>
            <person name="Lafontaine I."/>
            <person name="de Montigny J."/>
            <person name="Marck C."/>
            <person name="Neuveglise C."/>
            <person name="Talla E."/>
            <person name="Goffard N."/>
            <person name="Frangeul L."/>
            <person name="Aigle M."/>
            <person name="Anthouard V."/>
            <person name="Babour A."/>
            <person name="Barbe V."/>
            <person name="Barnay S."/>
            <person name="Blanchin S."/>
            <person name="Beckerich J.M."/>
            <person name="Beyne E."/>
            <person name="Bleykasten C."/>
            <person name="Boisrame A."/>
            <person name="Boyer J."/>
            <person name="Cattolico L."/>
            <person name="Confanioleri F."/>
            <person name="de Daruvar A."/>
            <person name="Despons L."/>
            <person name="Fabre E."/>
            <person name="Fairhead C."/>
            <person name="Ferry-Dumazet H."/>
            <person name="Groppi A."/>
            <person name="Hantraye F."/>
            <person name="Hennequin C."/>
            <person name="Jauniaux N."/>
            <person name="Joyet P."/>
            <person name="Kachouri R."/>
            <person name="Kerrest A."/>
            <person name="Koszul R."/>
            <person name="Lemaire M."/>
            <person name="Lesur I."/>
            <person name="Ma L."/>
            <person name="Muller H."/>
            <person name="Nicaud J.M."/>
            <person name="Nikolski M."/>
            <person name="Oztas S."/>
            <person name="Ozier-Kalogeropoulos O."/>
            <person name="Pellenz S."/>
            <person name="Potier S."/>
            <person name="Richard G.F."/>
            <person name="Straub M.L."/>
            <person name="Suleau A."/>
            <person name="Swennene D."/>
            <person name="Tekaia F."/>
            <person name="Wesolowski-Louvel M."/>
            <person name="Westhof E."/>
            <person name="Wirth B."/>
            <person name="Zeniou-Meyer M."/>
            <person name="Zivanovic I."/>
            <person name="Bolotin-Fukuhara M."/>
            <person name="Thierry A."/>
            <person name="Bouchier C."/>
            <person name="Caudron B."/>
            <person name="Scarpelli C."/>
            <person name="Gaillardin C."/>
            <person name="Weissenbach J."/>
            <person name="Wincker P."/>
            <person name="Souciet J.L."/>
        </authorList>
    </citation>
    <scope>NUCLEOTIDE SEQUENCE [LARGE SCALE GENOMIC DNA]</scope>
    <source>
        <strain evidence="19">ATCC 8585 / CBS 2359 / DSM 70799 / NBRC 1267 / NRRL Y-1140 / WM37</strain>
    </source>
</reference>
<keyword evidence="9" id="KW-0460">Magnesium</keyword>
<evidence type="ECO:0000256" key="10">
    <source>
        <dbReference type="ARBA" id="ARBA00023235"/>
    </source>
</evidence>
<dbReference type="PANTHER" id="PTHR45745:SF1">
    <property type="entry name" value="PHOSPHOGLUCOMUTASE 2B-RELATED"/>
    <property type="match status" value="1"/>
</dbReference>
<evidence type="ECO:0000256" key="6">
    <source>
        <dbReference type="ARBA" id="ARBA00022526"/>
    </source>
</evidence>
<dbReference type="FunFam" id="3.40.120.10:FF:000035">
    <property type="entry name" value="Pgm3p"/>
    <property type="match status" value="1"/>
</dbReference>
<dbReference type="EMBL" id="CR382124">
    <property type="protein sequence ID" value="CAH00235.1"/>
    <property type="molecule type" value="Genomic_DNA"/>
</dbReference>
<name>Q6CSF0_KLULA</name>
<dbReference type="FunFam" id="3.40.120.10:FF:000037">
    <property type="entry name" value="Pgm3p"/>
    <property type="match status" value="1"/>
</dbReference>
<keyword evidence="6" id="KW-0313">Glucose metabolism</keyword>
<dbReference type="CDD" id="cd05799">
    <property type="entry name" value="PGM2"/>
    <property type="match status" value="1"/>
</dbReference>
<dbReference type="PaxDb" id="284590-Q6CSF0"/>
<evidence type="ECO:0000313" key="19">
    <source>
        <dbReference type="Proteomes" id="UP000000598"/>
    </source>
</evidence>
<proteinExistence type="inferred from homology"/>
<dbReference type="Pfam" id="PF02879">
    <property type="entry name" value="PGM_PMM_II"/>
    <property type="match status" value="1"/>
</dbReference>
<organism evidence="18 19">
    <name type="scientific">Kluyveromyces lactis (strain ATCC 8585 / CBS 2359 / DSM 70799 / NBRC 1267 / NRRL Y-1140 / WM37)</name>
    <name type="common">Yeast</name>
    <name type="synonym">Candida sphaerica</name>
    <dbReference type="NCBI Taxonomy" id="284590"/>
    <lineage>
        <taxon>Eukaryota</taxon>
        <taxon>Fungi</taxon>
        <taxon>Dikarya</taxon>
        <taxon>Ascomycota</taxon>
        <taxon>Saccharomycotina</taxon>
        <taxon>Saccharomycetes</taxon>
        <taxon>Saccharomycetales</taxon>
        <taxon>Saccharomycetaceae</taxon>
        <taxon>Kluyveromyces</taxon>
    </lineage>
</organism>
<evidence type="ECO:0000256" key="3">
    <source>
        <dbReference type="ARBA" id="ARBA00004496"/>
    </source>
</evidence>
<dbReference type="OMA" id="GYCVDPE"/>
<evidence type="ECO:0000256" key="12">
    <source>
        <dbReference type="ARBA" id="ARBA00023277"/>
    </source>
</evidence>
<evidence type="ECO:0000256" key="5">
    <source>
        <dbReference type="ARBA" id="ARBA00022490"/>
    </source>
</evidence>
<keyword evidence="19" id="KW-1185">Reference proteome</keyword>
<keyword evidence="10" id="KW-0413">Isomerase</keyword>
<comment type="cofactor">
    <cofactor evidence="1">
        <name>Mg(2+)</name>
        <dbReference type="ChEBI" id="CHEBI:18420"/>
    </cofactor>
</comment>
<dbReference type="PANTHER" id="PTHR45745">
    <property type="entry name" value="PHOSPHOMANNOMUTASE 45A"/>
    <property type="match status" value="1"/>
</dbReference>
<keyword evidence="12" id="KW-0119">Carbohydrate metabolism</keyword>
<comment type="subcellular location">
    <subcellularLocation>
        <location evidence="3">Cytoplasm</location>
    </subcellularLocation>
    <subcellularLocation>
        <location evidence="2">Nucleus</location>
    </subcellularLocation>
</comment>
<dbReference type="InterPro" id="IPR016055">
    <property type="entry name" value="A-D-PHexomutase_a/b/a-I/II/III"/>
</dbReference>
<dbReference type="HOGENOM" id="CLU_016950_0_1_1"/>
<dbReference type="FunCoup" id="Q6CSF0">
    <property type="interactions" value="338"/>
</dbReference>
<dbReference type="SUPFAM" id="SSF53738">
    <property type="entry name" value="Phosphoglucomutase, first 3 domains"/>
    <property type="match status" value="3"/>
</dbReference>
<keyword evidence="8" id="KW-0479">Metal-binding</keyword>
<comment type="catalytic activity">
    <reaction evidence="13">
        <text>alpha-D-ribose 1-phosphate = D-ribose 5-phosphate</text>
        <dbReference type="Rhea" id="RHEA:18793"/>
        <dbReference type="ChEBI" id="CHEBI:57720"/>
        <dbReference type="ChEBI" id="CHEBI:78346"/>
        <dbReference type="EC" id="5.4.2.7"/>
    </reaction>
</comment>
<accession>Q6CSF0</accession>
<keyword evidence="5" id="KW-0963">Cytoplasm</keyword>
<keyword evidence="11" id="KW-0539">Nucleus</keyword>
<feature type="domain" description="Alpha-D-phosphohexomutase alpha/beta/alpha" evidence="15">
    <location>
        <begin position="54"/>
        <end position="193"/>
    </location>
</feature>
<dbReference type="KEGG" id="kla:KLLA0_D01573g"/>
<dbReference type="InterPro" id="IPR016066">
    <property type="entry name" value="A-D-PHexomutase_CS"/>
</dbReference>
<dbReference type="InterPro" id="IPR036900">
    <property type="entry name" value="A-D-PHexomutase_C_sf"/>
</dbReference>
<dbReference type="GO" id="GO:0005634">
    <property type="term" value="C:nucleus"/>
    <property type="evidence" value="ECO:0007669"/>
    <property type="project" value="UniProtKB-SubCell"/>
</dbReference>
<dbReference type="InParanoid" id="Q6CSF0"/>
<dbReference type="Gene3D" id="3.40.120.10">
    <property type="entry name" value="Alpha-D-Glucose-1,6-Bisphosphate, subunit A, domain 3"/>
    <property type="match status" value="3"/>
</dbReference>
<dbReference type="PROSITE" id="PS00710">
    <property type="entry name" value="PGM_PMM"/>
    <property type="match status" value="1"/>
</dbReference>
<dbReference type="InterPro" id="IPR005846">
    <property type="entry name" value="A-D-PHexomutase_a/b/a-III"/>
</dbReference>
<evidence type="ECO:0000256" key="1">
    <source>
        <dbReference type="ARBA" id="ARBA00001946"/>
    </source>
</evidence>
<dbReference type="GO" id="GO:0006006">
    <property type="term" value="P:glucose metabolic process"/>
    <property type="evidence" value="ECO:0007669"/>
    <property type="project" value="UniProtKB-KW"/>
</dbReference>
<dbReference type="InterPro" id="IPR005844">
    <property type="entry name" value="A-D-PHexomutase_a/b/a-I"/>
</dbReference>
<dbReference type="GO" id="GO:0000287">
    <property type="term" value="F:magnesium ion binding"/>
    <property type="evidence" value="ECO:0007669"/>
    <property type="project" value="InterPro"/>
</dbReference>
<evidence type="ECO:0000256" key="2">
    <source>
        <dbReference type="ARBA" id="ARBA00004123"/>
    </source>
</evidence>
<dbReference type="Gene3D" id="3.30.310.50">
    <property type="entry name" value="Alpha-D-phosphohexomutase, C-terminal domain"/>
    <property type="match status" value="1"/>
</dbReference>
<evidence type="ECO:0000256" key="7">
    <source>
        <dbReference type="ARBA" id="ARBA00022553"/>
    </source>
</evidence>
<evidence type="ECO:0000259" key="15">
    <source>
        <dbReference type="Pfam" id="PF02878"/>
    </source>
</evidence>
<feature type="domain" description="Alpha-D-phosphohexomutase alpha/beta/alpha" evidence="16">
    <location>
        <begin position="217"/>
        <end position="329"/>
    </location>
</feature>
<evidence type="ECO:0000256" key="14">
    <source>
        <dbReference type="ARBA" id="ARBA00066543"/>
    </source>
</evidence>
<feature type="domain" description="Alpha-D-phosphohexomutase alpha/beta/alpha" evidence="17">
    <location>
        <begin position="342"/>
        <end position="458"/>
    </location>
</feature>
<evidence type="ECO:0000259" key="17">
    <source>
        <dbReference type="Pfam" id="PF02880"/>
    </source>
</evidence>
<evidence type="ECO:0000256" key="13">
    <source>
        <dbReference type="ARBA" id="ARBA00051394"/>
    </source>
</evidence>
<evidence type="ECO:0000259" key="16">
    <source>
        <dbReference type="Pfam" id="PF02879"/>
    </source>
</evidence>
<sequence length="607" mass="68770">MSETEVIESLPSDLQGKVRNWLKYDKVEETRNEILQLCLKGDITELHKRLDTMIAFGTAGLRGRMEAGFNRMNALTVKQASQGLAKYIKKQFPENLTVVVGHDHRHNSRLFGKVTVDTFLQLGFKVFHLNHENEKSLVHTPLVPFTVNATGASVGIMITASHNPKMDNGYKVYYTNGCQIIPPHDKLIAESIIHNLEPFSSPQTGTIIDCKEKMTKKYIDAIGSTLIDGAVNKKTNEPWFVYTPMHGVGFEIFESISKQLLSLEEGKDYLVVEEQKYPDADFPTVSFPNPEEKGALDLAVEYGRKNDTVDLIIANDPDADRFSVAVRDNDQNTTTAWRQLTGNEIGFLFAYYEWERYKHSPIDEPLAMLNSTVSSQMIKRMAEIEGFHYEDTLTGFKWLGNRALELEQEGYYTPFAYEEAIGYMFSSVVHDKDGISAAIVFLQAYSKWRASGQTVLDILATASLKYGHFKEFNGYYIVPDLAITKQVFDAIRSIESPYPKKLGSSFEIIKFRDLTNGYQSDTPDHIPELASDPSSQMITCEMLLVEQPTSRVRFTIRGSGTEPKLKVYIEARTNTEPNSIALAKFTWDVLRQEWFKPELTGLLTPFQ</sequence>
<dbReference type="InterPro" id="IPR005845">
    <property type="entry name" value="A-D-PHexomutase_a/b/a-II"/>
</dbReference>
<dbReference type="GO" id="GO:0008973">
    <property type="term" value="F:phosphopentomutase activity"/>
    <property type="evidence" value="ECO:0007669"/>
    <property type="project" value="UniProtKB-EC"/>
</dbReference>
<dbReference type="Pfam" id="PF02880">
    <property type="entry name" value="PGM_PMM_III"/>
    <property type="match status" value="1"/>
</dbReference>
<dbReference type="AlphaFoldDB" id="Q6CSF0"/>
<dbReference type="EC" id="5.4.2.7" evidence="14"/>
<evidence type="ECO:0000256" key="4">
    <source>
        <dbReference type="ARBA" id="ARBA00010231"/>
    </source>
</evidence>